<dbReference type="InterPro" id="IPR035956">
    <property type="entry name" value="RimP_N_sf"/>
</dbReference>
<dbReference type="SUPFAM" id="SSF74942">
    <property type="entry name" value="YhbC-like, C-terminal domain"/>
    <property type="match status" value="1"/>
</dbReference>
<reference evidence="8 9" key="1">
    <citation type="journal article" date="2020" name="Cell Host Microbe">
        <title>Functional and Genomic Variation between Human-Derived Isolates of Lachnospiraceae Reveals Inter- and Intra-Species Diversity.</title>
        <authorList>
            <person name="Sorbara M.T."/>
            <person name="Littmann E.R."/>
            <person name="Fontana E."/>
            <person name="Moody T.U."/>
            <person name="Kohout C.E."/>
            <person name="Gjonbalaj M."/>
            <person name="Eaton V."/>
            <person name="Seok R."/>
            <person name="Leiner I.M."/>
            <person name="Pamer E.G."/>
        </authorList>
    </citation>
    <scope>NUCLEOTIDE SEQUENCE [LARGE SCALE GENOMIC DNA]</scope>
    <source>
        <strain evidence="7 8">MSK.17.11</strain>
        <strain evidence="6 9">MSK.17.38</strain>
    </source>
</reference>
<evidence type="ECO:0000313" key="8">
    <source>
        <dbReference type="Proteomes" id="UP000528555"/>
    </source>
</evidence>
<dbReference type="GO" id="GO:0000028">
    <property type="term" value="P:ribosomal small subunit assembly"/>
    <property type="evidence" value="ECO:0007669"/>
    <property type="project" value="TreeGrafter"/>
</dbReference>
<reference evidence="7" key="2">
    <citation type="submission" date="2020-02" db="EMBL/GenBank/DDBJ databases">
        <authorList>
            <person name="Littmann E."/>
            <person name="Sorbara M."/>
        </authorList>
    </citation>
    <scope>NUCLEOTIDE SEQUENCE</scope>
    <source>
        <strain evidence="7">MSK.17.11</strain>
        <strain evidence="6">MSK.17.38</strain>
    </source>
</reference>
<dbReference type="EMBL" id="JAAITX010000001">
    <property type="protein sequence ID" value="NVH57245.1"/>
    <property type="molecule type" value="Genomic_DNA"/>
</dbReference>
<accession>A0A850HAX6</accession>
<comment type="function">
    <text evidence="3">Required for maturation of 30S ribosomal subunits.</text>
</comment>
<dbReference type="GO" id="GO:0005829">
    <property type="term" value="C:cytosol"/>
    <property type="evidence" value="ECO:0007669"/>
    <property type="project" value="TreeGrafter"/>
</dbReference>
<comment type="similarity">
    <text evidence="3">Belongs to the RimP family.</text>
</comment>
<evidence type="ECO:0000313" key="7">
    <source>
        <dbReference type="EMBL" id="NVH57245.1"/>
    </source>
</evidence>
<dbReference type="CDD" id="cd01734">
    <property type="entry name" value="YlxS_C"/>
    <property type="match status" value="1"/>
</dbReference>
<feature type="domain" description="Ribosome maturation factor RimP N-terminal" evidence="4">
    <location>
        <begin position="15"/>
        <end position="85"/>
    </location>
</feature>
<dbReference type="AlphaFoldDB" id="A0A850HAX6"/>
<dbReference type="PANTHER" id="PTHR33867">
    <property type="entry name" value="RIBOSOME MATURATION FACTOR RIMP"/>
    <property type="match status" value="1"/>
</dbReference>
<evidence type="ECO:0000313" key="6">
    <source>
        <dbReference type="EMBL" id="NSK13626.1"/>
    </source>
</evidence>
<comment type="subcellular location">
    <subcellularLocation>
        <location evidence="3">Cytoplasm</location>
    </subcellularLocation>
</comment>
<dbReference type="InterPro" id="IPR003728">
    <property type="entry name" value="Ribosome_maturation_RimP"/>
</dbReference>
<dbReference type="Pfam" id="PF02576">
    <property type="entry name" value="RimP_N"/>
    <property type="match status" value="1"/>
</dbReference>
<dbReference type="InterPro" id="IPR036847">
    <property type="entry name" value="RimP_C_sf"/>
</dbReference>
<dbReference type="Proteomes" id="UP000528555">
    <property type="component" value="Unassembled WGS sequence"/>
</dbReference>
<dbReference type="Gene3D" id="2.30.30.180">
    <property type="entry name" value="Ribosome maturation factor RimP, C-terminal domain"/>
    <property type="match status" value="1"/>
</dbReference>
<dbReference type="Gene3D" id="3.30.300.70">
    <property type="entry name" value="RimP-like superfamily, N-terminal"/>
    <property type="match status" value="1"/>
</dbReference>
<feature type="domain" description="Ribosome maturation factor RimP C-terminal" evidence="5">
    <location>
        <begin position="89"/>
        <end position="155"/>
    </location>
</feature>
<dbReference type="OrthoDB" id="9805006at2"/>
<sequence>MSKKENYEQKTEEILLPITEEYGFELVDVEYVKEGSTWYLRAYIDKPGGIDINDCEKVSRRLSDLLDEKDYIEDAYILEVSSPGLGRPLKKEKDFKRSMGEEVEIRTYRMIDKQKEFTGVLTGYDADTVTIAMEDETEKTFDRSDIALIRLAFDF</sequence>
<name>A0A850HAX6_9FIRM</name>
<dbReference type="RefSeq" id="WP_101694419.1">
    <property type="nucleotide sequence ID" value="NZ_JAAITX010000001.1"/>
</dbReference>
<dbReference type="GO" id="GO:0006412">
    <property type="term" value="P:translation"/>
    <property type="evidence" value="ECO:0007669"/>
    <property type="project" value="TreeGrafter"/>
</dbReference>
<dbReference type="FunFam" id="3.30.300.70:FF:000001">
    <property type="entry name" value="Ribosome maturation factor RimP"/>
    <property type="match status" value="1"/>
</dbReference>
<dbReference type="InterPro" id="IPR028998">
    <property type="entry name" value="RimP_C"/>
</dbReference>
<keyword evidence="2 3" id="KW-0690">Ribosome biogenesis</keyword>
<dbReference type="NCBIfam" id="NF000928">
    <property type="entry name" value="PRK00092.1-2"/>
    <property type="match status" value="1"/>
</dbReference>
<organism evidence="7 8">
    <name type="scientific">Dorea phocaeensis</name>
    <dbReference type="NCBI Taxonomy" id="2040291"/>
    <lineage>
        <taxon>Bacteria</taxon>
        <taxon>Bacillati</taxon>
        <taxon>Bacillota</taxon>
        <taxon>Clostridia</taxon>
        <taxon>Lachnospirales</taxon>
        <taxon>Lachnospiraceae</taxon>
        <taxon>Dorea</taxon>
    </lineage>
</organism>
<evidence type="ECO:0000256" key="2">
    <source>
        <dbReference type="ARBA" id="ARBA00022517"/>
    </source>
</evidence>
<evidence type="ECO:0000256" key="1">
    <source>
        <dbReference type="ARBA" id="ARBA00022490"/>
    </source>
</evidence>
<comment type="caution">
    <text evidence="7">The sequence shown here is derived from an EMBL/GenBank/DDBJ whole genome shotgun (WGS) entry which is preliminary data.</text>
</comment>
<keyword evidence="1 3" id="KW-0963">Cytoplasm</keyword>
<dbReference type="EMBL" id="JAAIUO010000001">
    <property type="protein sequence ID" value="NSK13626.1"/>
    <property type="molecule type" value="Genomic_DNA"/>
</dbReference>
<evidence type="ECO:0000256" key="3">
    <source>
        <dbReference type="HAMAP-Rule" id="MF_01077"/>
    </source>
</evidence>
<evidence type="ECO:0000259" key="5">
    <source>
        <dbReference type="Pfam" id="PF17384"/>
    </source>
</evidence>
<dbReference type="Proteomes" id="UP000701680">
    <property type="component" value="Unassembled WGS sequence"/>
</dbReference>
<dbReference type="InterPro" id="IPR028989">
    <property type="entry name" value="RimP_N"/>
</dbReference>
<protein>
    <recommendedName>
        <fullName evidence="3">Ribosome maturation factor RimP</fullName>
    </recommendedName>
</protein>
<dbReference type="SUPFAM" id="SSF75420">
    <property type="entry name" value="YhbC-like, N-terminal domain"/>
    <property type="match status" value="1"/>
</dbReference>
<dbReference type="HAMAP" id="MF_01077">
    <property type="entry name" value="RimP"/>
    <property type="match status" value="1"/>
</dbReference>
<dbReference type="PANTHER" id="PTHR33867:SF1">
    <property type="entry name" value="RIBOSOME MATURATION FACTOR RIMP"/>
    <property type="match status" value="1"/>
</dbReference>
<proteinExistence type="inferred from homology"/>
<gene>
    <name evidence="3 7" type="primary">rimP</name>
    <name evidence="7" type="ORF">G5A66_01000</name>
    <name evidence="6" type="ORF">G5A75_01810</name>
</gene>
<evidence type="ECO:0000313" key="9">
    <source>
        <dbReference type="Proteomes" id="UP000701680"/>
    </source>
</evidence>
<keyword evidence="8" id="KW-1185">Reference proteome</keyword>
<dbReference type="Pfam" id="PF17384">
    <property type="entry name" value="DUF150_C"/>
    <property type="match status" value="1"/>
</dbReference>
<evidence type="ECO:0000259" key="4">
    <source>
        <dbReference type="Pfam" id="PF02576"/>
    </source>
</evidence>